<protein>
    <submittedName>
        <fullName evidence="6">C2 DOCK-type domain-containing protein</fullName>
    </submittedName>
</protein>
<dbReference type="PROSITE" id="PS51650">
    <property type="entry name" value="C2_DOCK"/>
    <property type="match status" value="1"/>
</dbReference>
<organism evidence="6">
    <name type="scientific">Schistosoma curassoni</name>
    <dbReference type="NCBI Taxonomy" id="6186"/>
    <lineage>
        <taxon>Eukaryota</taxon>
        <taxon>Metazoa</taxon>
        <taxon>Spiralia</taxon>
        <taxon>Lophotrochozoa</taxon>
        <taxon>Platyhelminthes</taxon>
        <taxon>Trematoda</taxon>
        <taxon>Digenea</taxon>
        <taxon>Strigeidida</taxon>
        <taxon>Schistosomatoidea</taxon>
        <taxon>Schistosomatidae</taxon>
        <taxon>Schistosoma</taxon>
    </lineage>
</organism>
<dbReference type="InterPro" id="IPR027007">
    <property type="entry name" value="C2_DOCK-type_domain"/>
</dbReference>
<dbReference type="Pfam" id="PF23554">
    <property type="entry name" value="TPR_DOCK"/>
    <property type="match status" value="1"/>
</dbReference>
<evidence type="ECO:0000259" key="3">
    <source>
        <dbReference type="PROSITE" id="PS51650"/>
    </source>
</evidence>
<dbReference type="InterPro" id="IPR035892">
    <property type="entry name" value="C2_domain_sf"/>
</dbReference>
<feature type="compositionally biased region" description="Basic and acidic residues" evidence="2">
    <location>
        <begin position="312"/>
        <end position="328"/>
    </location>
</feature>
<evidence type="ECO:0000256" key="1">
    <source>
        <dbReference type="PROSITE-ProRule" id="PRU00983"/>
    </source>
</evidence>
<dbReference type="WBParaSite" id="SCUD_0000938101-mRNA-1">
    <property type="protein sequence ID" value="SCUD_0000938101-mRNA-1"/>
    <property type="gene ID" value="SCUD_0000938101"/>
</dbReference>
<sequence length="1069" mass="120793">MCELQFEVFHLQDFTIQNLDPFKYKEKRILLLVTLTRIGPMHLKRTKSGGKSIALGVNENKSQQPNSMLKRPVGVACLDITSSILPYFSRSSQLFDWGSGKTIKDDNSILDHKRIVNFKLTGEQFLSEALLRAINDTQVLSWSNNQNSGYPDMDLTTILSIPSISLDSSEVPKLEINEITVLNPLEGHPFNRDALYVRRYASPYFNDPTVINNNGVTQPRRELYVTLISGNFSKGNKTREHNIEVEVNVVDSNGNWLNLNNSPERLSPVHKSVVYYHKNQPYWSELFIINLPYSPIESSCVTTTIDDVNNNLDRDNNNNTERSSHESQHQQQLFSANPTYPGMLAGVHLRLLCRHRSTGPGVILICLRFNNNNSNNNNNNNNNNSNNCNDDNSCSSVYQMTFQVSPCLVMQFADFRNVYPVPLPTSFPNFLFKWNLMDMNQVNSCRYLCQPSYCEDDGPIAYGLSSGSGSGSSSIGLNTINSNSSGLNNILSFPNFSTSSSSRNRMDTLHIQTLVCSSYHTTDENLTKVILWRNYQDDIIMCLHQGIYLSRKDNELRKFTRSLIDNMLQLLMTTMDETHQHIINLNLGYSLLMGLARCYKDLSIDSVRQKIIYSYLNGPGFIYYKIHIPYLQLLNAMVCEIVYPALYQNHHPSPNSTLPHSSSSAYASSGVGSTSNRYKVEHQFNSSVNNRNIGMTPTTGHFFDSKAVQLIFSTIHWAFLIIVRSRHLDVMQLNDKDKKEAESLFTRQVESFLSGVIDVTCRTDDVLLRLIIFKHVPEIIKNLTKVYPKLKLSQFIVQLLTRTLESCELPSQKILTETIHSTLFTDPQCRRLLVPIIQTSLTHVFTSKLDKVLSCKINENTAIMDVWCDVLLSFMDSFTKATASTTTTSSSSSSTTQCIGDNSVDNNREANQTDDNIDNTEDESKAIASVTTPTRKLSFTFDNSNQNCSYYDNQSDEVFHLLIKCNFLRWTMQQLSRILLFIHQRNSTLCCGDDSRSDSLSTTGSSSNGGNGFGGVSGVVSGNNKTLSSSSKVSPKKRLIHPSYHRLQPIMVIYLNVHLSFILNTIYLM</sequence>
<dbReference type="STRING" id="6186.A0A183K316"/>
<dbReference type="GO" id="GO:0005737">
    <property type="term" value="C:cytoplasm"/>
    <property type="evidence" value="ECO:0007669"/>
    <property type="project" value="TreeGrafter"/>
</dbReference>
<dbReference type="Pfam" id="PF14429">
    <property type="entry name" value="DOCK-C2"/>
    <property type="match status" value="1"/>
</dbReference>
<dbReference type="Proteomes" id="UP000279833">
    <property type="component" value="Unassembled WGS sequence"/>
</dbReference>
<evidence type="ECO:0000256" key="2">
    <source>
        <dbReference type="SAM" id="MobiDB-lite"/>
    </source>
</evidence>
<dbReference type="EMBL" id="UZAK01033197">
    <property type="protein sequence ID" value="VDP35362.1"/>
    <property type="molecule type" value="Genomic_DNA"/>
</dbReference>
<feature type="region of interest" description="Disordered" evidence="2">
    <location>
        <begin position="310"/>
        <end position="331"/>
    </location>
</feature>
<dbReference type="GO" id="GO:0007264">
    <property type="term" value="P:small GTPase-mediated signal transduction"/>
    <property type="evidence" value="ECO:0007669"/>
    <property type="project" value="InterPro"/>
</dbReference>
<dbReference type="GO" id="GO:0031267">
    <property type="term" value="F:small GTPase binding"/>
    <property type="evidence" value="ECO:0007669"/>
    <property type="project" value="TreeGrafter"/>
</dbReference>
<reference evidence="6" key="1">
    <citation type="submission" date="2016-06" db="UniProtKB">
        <authorList>
            <consortium name="WormBaseParasite"/>
        </authorList>
    </citation>
    <scope>IDENTIFICATION</scope>
</reference>
<accession>A0A183K316</accession>
<comment type="similarity">
    <text evidence="1">Belongs to the DOCK family.</text>
</comment>
<dbReference type="InterPro" id="IPR026791">
    <property type="entry name" value="DOCK"/>
</dbReference>
<evidence type="ECO:0000313" key="5">
    <source>
        <dbReference type="Proteomes" id="UP000279833"/>
    </source>
</evidence>
<reference evidence="4 5" key="2">
    <citation type="submission" date="2018-11" db="EMBL/GenBank/DDBJ databases">
        <authorList>
            <consortium name="Pathogen Informatics"/>
        </authorList>
    </citation>
    <scope>NUCLEOTIDE SEQUENCE [LARGE SCALE GENOMIC DNA]</scope>
    <source>
        <strain evidence="4">Dakar</strain>
        <strain evidence="5">Dakar, Senegal</strain>
    </source>
</reference>
<dbReference type="GO" id="GO:0005085">
    <property type="term" value="F:guanyl-nucleotide exchange factor activity"/>
    <property type="evidence" value="ECO:0007669"/>
    <property type="project" value="InterPro"/>
</dbReference>
<dbReference type="Gene3D" id="2.60.40.150">
    <property type="entry name" value="C2 domain"/>
    <property type="match status" value="1"/>
</dbReference>
<evidence type="ECO:0000313" key="6">
    <source>
        <dbReference type="WBParaSite" id="SCUD_0000938101-mRNA-1"/>
    </source>
</evidence>
<feature type="domain" description="C2 DOCK-type" evidence="3">
    <location>
        <begin position="220"/>
        <end position="516"/>
    </location>
</feature>
<dbReference type="PANTHER" id="PTHR45653">
    <property type="entry name" value="DEDICATOR OF CYTOKINESIS"/>
    <property type="match status" value="1"/>
</dbReference>
<evidence type="ECO:0000313" key="4">
    <source>
        <dbReference type="EMBL" id="VDP35362.1"/>
    </source>
</evidence>
<proteinExistence type="inferred from homology"/>
<feature type="region of interest" description="Disordered" evidence="2">
    <location>
        <begin position="884"/>
        <end position="923"/>
    </location>
</feature>
<gene>
    <name evidence="4" type="ORF">SCUD_LOCUS9381</name>
</gene>
<feature type="compositionally biased region" description="Low complexity" evidence="2">
    <location>
        <begin position="884"/>
        <end position="896"/>
    </location>
</feature>
<name>A0A183K316_9TREM</name>
<dbReference type="InterPro" id="IPR056372">
    <property type="entry name" value="TPR_DOCK"/>
</dbReference>
<keyword evidence="5" id="KW-1185">Reference proteome</keyword>
<dbReference type="AlphaFoldDB" id="A0A183K316"/>
<dbReference type="GO" id="GO:0005886">
    <property type="term" value="C:plasma membrane"/>
    <property type="evidence" value="ECO:0007669"/>
    <property type="project" value="TreeGrafter"/>
</dbReference>
<dbReference type="PANTHER" id="PTHR45653:SF10">
    <property type="entry name" value="MYOBLAST CITY, ISOFORM B"/>
    <property type="match status" value="1"/>
</dbReference>
<feature type="compositionally biased region" description="Polar residues" evidence="2">
    <location>
        <begin position="897"/>
        <end position="914"/>
    </location>
</feature>